<dbReference type="InterPro" id="IPR042089">
    <property type="entry name" value="Peptidase_M13_dom_2"/>
</dbReference>
<dbReference type="Gene3D" id="1.10.1380.10">
    <property type="entry name" value="Neutral endopeptidase , domain2"/>
    <property type="match status" value="1"/>
</dbReference>
<evidence type="ECO:0000313" key="2">
    <source>
        <dbReference type="EMBL" id="CAF4338127.1"/>
    </source>
</evidence>
<dbReference type="InterPro" id="IPR008753">
    <property type="entry name" value="Peptidase_M13_N"/>
</dbReference>
<dbReference type="AlphaFoldDB" id="A0A820KC53"/>
<evidence type="ECO:0000259" key="1">
    <source>
        <dbReference type="Pfam" id="PF05649"/>
    </source>
</evidence>
<reference evidence="2" key="1">
    <citation type="submission" date="2021-02" db="EMBL/GenBank/DDBJ databases">
        <authorList>
            <person name="Nowell W R."/>
        </authorList>
    </citation>
    <scope>NUCLEOTIDE SEQUENCE</scope>
</reference>
<feature type="non-terminal residue" evidence="2">
    <location>
        <position position="92"/>
    </location>
</feature>
<name>A0A820KC53_9BILA</name>
<sequence length="92" mass="10479">MLTNPLPNDTVHIQSLTNARHFYDSCINETAIELEAINEIRSFINNELGGWPILQGSSWNPSSFNLSRLLLKLREYSHNILYGCSTSPDDRN</sequence>
<accession>A0A820KC53</accession>
<dbReference type="GO" id="GO:0006508">
    <property type="term" value="P:proteolysis"/>
    <property type="evidence" value="ECO:0007669"/>
    <property type="project" value="InterPro"/>
</dbReference>
<dbReference type="Pfam" id="PF05649">
    <property type="entry name" value="Peptidase_M13_N"/>
    <property type="match status" value="1"/>
</dbReference>
<dbReference type="EMBL" id="CAJOAX010059363">
    <property type="protein sequence ID" value="CAF4338127.1"/>
    <property type="molecule type" value="Genomic_DNA"/>
</dbReference>
<organism evidence="2 3">
    <name type="scientific">Rotaria sordida</name>
    <dbReference type="NCBI Taxonomy" id="392033"/>
    <lineage>
        <taxon>Eukaryota</taxon>
        <taxon>Metazoa</taxon>
        <taxon>Spiralia</taxon>
        <taxon>Gnathifera</taxon>
        <taxon>Rotifera</taxon>
        <taxon>Eurotatoria</taxon>
        <taxon>Bdelloidea</taxon>
        <taxon>Philodinida</taxon>
        <taxon>Philodinidae</taxon>
        <taxon>Rotaria</taxon>
    </lineage>
</organism>
<feature type="domain" description="Peptidase M13 N-terminal" evidence="1">
    <location>
        <begin position="17"/>
        <end position="92"/>
    </location>
</feature>
<dbReference type="Proteomes" id="UP000663823">
    <property type="component" value="Unassembled WGS sequence"/>
</dbReference>
<protein>
    <recommendedName>
        <fullName evidence="1">Peptidase M13 N-terminal domain-containing protein</fullName>
    </recommendedName>
</protein>
<proteinExistence type="predicted"/>
<evidence type="ECO:0000313" key="3">
    <source>
        <dbReference type="Proteomes" id="UP000663823"/>
    </source>
</evidence>
<comment type="caution">
    <text evidence="2">The sequence shown here is derived from an EMBL/GenBank/DDBJ whole genome shotgun (WGS) entry which is preliminary data.</text>
</comment>
<dbReference type="SUPFAM" id="SSF55486">
    <property type="entry name" value="Metalloproteases ('zincins'), catalytic domain"/>
    <property type="match status" value="1"/>
</dbReference>
<gene>
    <name evidence="2" type="ORF">OTI717_LOCUS43169</name>
</gene>